<dbReference type="EMBL" id="JASBWR010000035">
    <property type="protein sequence ID" value="KAJ9105147.1"/>
    <property type="molecule type" value="Genomic_DNA"/>
</dbReference>
<keyword evidence="2" id="KW-1185">Reference proteome</keyword>
<protein>
    <submittedName>
        <fullName evidence="1">Uncharacterized protein</fullName>
    </submittedName>
</protein>
<evidence type="ECO:0000313" key="2">
    <source>
        <dbReference type="Proteomes" id="UP001241377"/>
    </source>
</evidence>
<proteinExistence type="predicted"/>
<organism evidence="1 2">
    <name type="scientific">Naganishia cerealis</name>
    <dbReference type="NCBI Taxonomy" id="610337"/>
    <lineage>
        <taxon>Eukaryota</taxon>
        <taxon>Fungi</taxon>
        <taxon>Dikarya</taxon>
        <taxon>Basidiomycota</taxon>
        <taxon>Agaricomycotina</taxon>
        <taxon>Tremellomycetes</taxon>
        <taxon>Filobasidiales</taxon>
        <taxon>Filobasidiaceae</taxon>
        <taxon>Naganishia</taxon>
    </lineage>
</organism>
<gene>
    <name evidence="1" type="ORF">QFC19_003605</name>
</gene>
<comment type="caution">
    <text evidence="1">The sequence shown here is derived from an EMBL/GenBank/DDBJ whole genome shotgun (WGS) entry which is preliminary data.</text>
</comment>
<accession>A0ACC2W224</accession>
<reference evidence="1" key="1">
    <citation type="submission" date="2023-04" db="EMBL/GenBank/DDBJ databases">
        <title>Draft Genome sequencing of Naganishia species isolated from polar environments using Oxford Nanopore Technology.</title>
        <authorList>
            <person name="Leo P."/>
            <person name="Venkateswaran K."/>
        </authorList>
    </citation>
    <scope>NUCLEOTIDE SEQUENCE</scope>
    <source>
        <strain evidence="1">MNA-CCFEE 5261</strain>
    </source>
</reference>
<evidence type="ECO:0000313" key="1">
    <source>
        <dbReference type="EMBL" id="KAJ9105147.1"/>
    </source>
</evidence>
<dbReference type="Proteomes" id="UP001241377">
    <property type="component" value="Unassembled WGS sequence"/>
</dbReference>
<sequence length="196" mass="21352">MFGLLKLERVVFDRFVTEKSTTLSLGIVSSEFPAAAISADILDERLRSLAWMPRGDMRNVRREGVFGEPPGTSLRSLELATEEEPPLSSSDATKSTLDELEELDVADSVRCLWKPSDACKRGDGGLPSLNGRDDTYAEETVMCSSLVPGFMNTGPLSEFLATAAVIPDAEEIEERIDEMDETDDCRSLGGILTGNN</sequence>
<name>A0ACC2W224_9TREE</name>